<proteinExistence type="predicted"/>
<evidence type="ECO:0000313" key="2">
    <source>
        <dbReference type="EMBL" id="JAH41588.1"/>
    </source>
</evidence>
<protein>
    <submittedName>
        <fullName evidence="2">Uncharacterized protein</fullName>
    </submittedName>
</protein>
<accession>A0A0E9SM34</accession>
<dbReference type="EMBL" id="GBXM01066989">
    <property type="protein sequence ID" value="JAH41588.1"/>
    <property type="molecule type" value="Transcribed_RNA"/>
</dbReference>
<reference evidence="2" key="2">
    <citation type="journal article" date="2015" name="Fish Shellfish Immunol.">
        <title>Early steps in the European eel (Anguilla anguilla)-Vibrio vulnificus interaction in the gills: Role of the RtxA13 toxin.</title>
        <authorList>
            <person name="Callol A."/>
            <person name="Pajuelo D."/>
            <person name="Ebbesson L."/>
            <person name="Teles M."/>
            <person name="MacKenzie S."/>
            <person name="Amaro C."/>
        </authorList>
    </citation>
    <scope>NUCLEOTIDE SEQUENCE</scope>
</reference>
<sequence length="32" mass="3316">MPNPRKSQAVSRAPGPGLGNVGLTLSPQKQQT</sequence>
<feature type="compositionally biased region" description="Polar residues" evidence="1">
    <location>
        <begin position="23"/>
        <end position="32"/>
    </location>
</feature>
<evidence type="ECO:0000256" key="1">
    <source>
        <dbReference type="SAM" id="MobiDB-lite"/>
    </source>
</evidence>
<organism evidence="2">
    <name type="scientific">Anguilla anguilla</name>
    <name type="common">European freshwater eel</name>
    <name type="synonym">Muraena anguilla</name>
    <dbReference type="NCBI Taxonomy" id="7936"/>
    <lineage>
        <taxon>Eukaryota</taxon>
        <taxon>Metazoa</taxon>
        <taxon>Chordata</taxon>
        <taxon>Craniata</taxon>
        <taxon>Vertebrata</taxon>
        <taxon>Euteleostomi</taxon>
        <taxon>Actinopterygii</taxon>
        <taxon>Neopterygii</taxon>
        <taxon>Teleostei</taxon>
        <taxon>Anguilliformes</taxon>
        <taxon>Anguillidae</taxon>
        <taxon>Anguilla</taxon>
    </lineage>
</organism>
<name>A0A0E9SM34_ANGAN</name>
<feature type="compositionally biased region" description="Polar residues" evidence="1">
    <location>
        <begin position="1"/>
        <end position="10"/>
    </location>
</feature>
<reference evidence="2" key="1">
    <citation type="submission" date="2014-11" db="EMBL/GenBank/DDBJ databases">
        <authorList>
            <person name="Amaro Gonzalez C."/>
        </authorList>
    </citation>
    <scope>NUCLEOTIDE SEQUENCE</scope>
</reference>
<feature type="region of interest" description="Disordered" evidence="1">
    <location>
        <begin position="1"/>
        <end position="32"/>
    </location>
</feature>
<dbReference type="AlphaFoldDB" id="A0A0E9SM34"/>